<dbReference type="Pfam" id="PF07064">
    <property type="entry name" value="RIC1"/>
    <property type="match status" value="1"/>
</dbReference>
<dbReference type="SUPFAM" id="SSF50978">
    <property type="entry name" value="WD40 repeat-like"/>
    <property type="match status" value="1"/>
</dbReference>
<evidence type="ECO:0000259" key="4">
    <source>
        <dbReference type="Pfam" id="PF07064"/>
    </source>
</evidence>
<feature type="region of interest" description="Disordered" evidence="3">
    <location>
        <begin position="1"/>
        <end position="97"/>
    </location>
</feature>
<evidence type="ECO:0000256" key="2">
    <source>
        <dbReference type="ARBA" id="ARBA00023136"/>
    </source>
</evidence>
<feature type="non-terminal residue" evidence="5">
    <location>
        <position position="982"/>
    </location>
</feature>
<dbReference type="Proteomes" id="UP001357485">
    <property type="component" value="Unassembled WGS sequence"/>
</dbReference>
<keyword evidence="6" id="KW-1185">Reference proteome</keyword>
<dbReference type="InterPro" id="IPR009771">
    <property type="entry name" value="RIC1_C"/>
</dbReference>
<gene>
    <name evidence="5" type="primary">RIC1_1</name>
    <name evidence="5" type="ORF">LTR16_003462</name>
</gene>
<keyword evidence="2" id="KW-0472">Membrane</keyword>
<dbReference type="SUPFAM" id="SSF101908">
    <property type="entry name" value="Putative isomerase YbhE"/>
    <property type="match status" value="1"/>
</dbReference>
<reference evidence="5 6" key="1">
    <citation type="submission" date="2023-08" db="EMBL/GenBank/DDBJ databases">
        <title>Black Yeasts Isolated from many extreme environments.</title>
        <authorList>
            <person name="Coleine C."/>
            <person name="Stajich J.E."/>
            <person name="Selbmann L."/>
        </authorList>
    </citation>
    <scope>NUCLEOTIDE SEQUENCE [LARGE SCALE GENOMIC DNA]</scope>
    <source>
        <strain evidence="5 6">CCFEE 536</strain>
    </source>
</reference>
<sequence>MYWPIGAPRVYAASKQEPSRCRITNSHDGTDPAPSTDLDSPPGTPTPVIGSKQASPNEISSDGHGSFEQGQSERLQESEPATPVAEEHVSPEAAQDGNTRELIGLRISRSGHIFVTITRSIITVWQANTSLGYLITYSLATDPVARVYRAQYVDSGSGHARRHSVGGYNKHGSGEARVAAVEADGLREVNIRFRMIIRIDAGIRKALALDDELVVATEKPAAIQCIRWTPDNTGNQTSTELLSRMSWIDRKTAIVEMVHDRPMNLSTWITSDGKAYAIQRLSGALKDNKEPKSLFEGFAFHTPENDDHFGVKVAINARFSLIAIGCSNGNVNVYIVRDYAGHIPMSQTLRPPVSHHTSGNMAFLSYSPDGYCLFAGYERGWMTWSVFGKSGGNSFTADHSLANSNDERWLMGVRDGFWIGGGSEVLLLGYGDERLWILEMARSAVAGCFSPANISRSLLQTPAGFMIYRGYDVPDLTAMSAETALWHNVQIPERYLSDQWPIRSVVISLNGRYVAVAGRRGLAHYSINSGRWKTFDDSEEENQFTVRGGMCWHQHVLLAAVESGNFYQLRLYSREQSLEDSQALHIEDLSAPIICISPSGDDSLLVYTHENVLFHYIVNAVDDSVKLLLVGQIAFHGIIRAPPRVRAISWILNDYQQHGDPLQDVAVASVIFLVDGKLVLLQPSVTEEGELKYDMRVVAHNVEYFALMRDQPASNSPFINTTAPLNTSNESLANVEYGLRDSLWLFDGSDMTVWVDVQDVLNSAPSELGKEWPSPAKIPLDFYPLSPLLDKGIVFGLETDLVQRRDVNFASLRFSTRTHLFLPSLLRHQLSHYNTPAAVHLSYFYQHLPYFAHALEMLLHDVLDEEVDKQPSAENALLPSVLSFLSSFPSFLDIVVQCTRKTELRSWRTLFKYLPSPQDLFEESLQKGSLKTAGGYLLVLHTFEELSSSSQQLIRLLLRAKEEQDWELCKELARFLMALDES</sequence>
<proteinExistence type="predicted"/>
<comment type="caution">
    <text evidence="5">The sequence shown here is derived from an EMBL/GenBank/DDBJ whole genome shotgun (WGS) entry which is preliminary data.</text>
</comment>
<dbReference type="PANTHER" id="PTHR22746">
    <property type="entry name" value="RAB6A-GEF COMPLEX PARTNER PROTEIN 1"/>
    <property type="match status" value="1"/>
</dbReference>
<name>A0ABR0LZG9_9PEZI</name>
<evidence type="ECO:0000256" key="3">
    <source>
        <dbReference type="SAM" id="MobiDB-lite"/>
    </source>
</evidence>
<evidence type="ECO:0000256" key="1">
    <source>
        <dbReference type="ARBA" id="ARBA00004370"/>
    </source>
</evidence>
<dbReference type="PANTHER" id="PTHR22746:SF10">
    <property type="entry name" value="GUANINE NUCLEOTIDE EXCHANGE FACTOR SUBUNIT RIC1"/>
    <property type="match status" value="1"/>
</dbReference>
<accession>A0ABR0LZG9</accession>
<organism evidence="5 6">
    <name type="scientific">Cryomyces antarcticus</name>
    <dbReference type="NCBI Taxonomy" id="329879"/>
    <lineage>
        <taxon>Eukaryota</taxon>
        <taxon>Fungi</taxon>
        <taxon>Dikarya</taxon>
        <taxon>Ascomycota</taxon>
        <taxon>Pezizomycotina</taxon>
        <taxon>Dothideomycetes</taxon>
        <taxon>Dothideomycetes incertae sedis</taxon>
        <taxon>Cryomyces</taxon>
    </lineage>
</organism>
<protein>
    <submittedName>
        <fullName evidence="5">WD40 repeat protein</fullName>
    </submittedName>
</protein>
<dbReference type="Pfam" id="PF25440">
    <property type="entry name" value="Beta-prop_RIC1_2nd"/>
    <property type="match status" value="1"/>
</dbReference>
<feature type="domain" description="RIC1 C-terminal alpha solenoid region" evidence="4">
    <location>
        <begin position="824"/>
        <end position="982"/>
    </location>
</feature>
<evidence type="ECO:0000313" key="5">
    <source>
        <dbReference type="EMBL" id="KAK5256344.1"/>
    </source>
</evidence>
<dbReference type="InterPro" id="IPR036322">
    <property type="entry name" value="WD40_repeat_dom_sf"/>
</dbReference>
<comment type="subcellular location">
    <subcellularLocation>
        <location evidence="1">Membrane</location>
    </subcellularLocation>
</comment>
<dbReference type="EMBL" id="JAVRRA010008572">
    <property type="protein sequence ID" value="KAK5256344.1"/>
    <property type="molecule type" value="Genomic_DNA"/>
</dbReference>
<dbReference type="InterPro" id="IPR040096">
    <property type="entry name" value="Ric1"/>
</dbReference>
<evidence type="ECO:0000313" key="6">
    <source>
        <dbReference type="Proteomes" id="UP001357485"/>
    </source>
</evidence>